<gene>
    <name evidence="1" type="ORF">F5876DRAFT_73414</name>
</gene>
<protein>
    <submittedName>
        <fullName evidence="1">Uncharacterized protein</fullName>
    </submittedName>
</protein>
<comment type="caution">
    <text evidence="1">The sequence shown here is derived from an EMBL/GenBank/DDBJ whole genome shotgun (WGS) entry which is preliminary data.</text>
</comment>
<organism evidence="1 2">
    <name type="scientific">Lentinula aff. lateritia</name>
    <dbReference type="NCBI Taxonomy" id="2804960"/>
    <lineage>
        <taxon>Eukaryota</taxon>
        <taxon>Fungi</taxon>
        <taxon>Dikarya</taxon>
        <taxon>Basidiomycota</taxon>
        <taxon>Agaricomycotina</taxon>
        <taxon>Agaricomycetes</taxon>
        <taxon>Agaricomycetidae</taxon>
        <taxon>Agaricales</taxon>
        <taxon>Marasmiineae</taxon>
        <taxon>Omphalotaceae</taxon>
        <taxon>Lentinula</taxon>
    </lineage>
</organism>
<name>A0ACC1UAW2_9AGAR</name>
<reference evidence="1" key="1">
    <citation type="submission" date="2022-09" db="EMBL/GenBank/DDBJ databases">
        <title>A Global Phylogenomic Analysis of the Shiitake Genus Lentinula.</title>
        <authorList>
            <consortium name="DOE Joint Genome Institute"/>
            <person name="Sierra-Patev S."/>
            <person name="Min B."/>
            <person name="Naranjo-Ortiz M."/>
            <person name="Looney B."/>
            <person name="Konkel Z."/>
            <person name="Slot J.C."/>
            <person name="Sakamoto Y."/>
            <person name="Steenwyk J.L."/>
            <person name="Rokas A."/>
            <person name="Carro J."/>
            <person name="Camarero S."/>
            <person name="Ferreira P."/>
            <person name="Molpeceres G."/>
            <person name="Ruiz-Duenas F.J."/>
            <person name="Serrano A."/>
            <person name="Henrissat B."/>
            <person name="Drula E."/>
            <person name="Hughes K.W."/>
            <person name="Mata J.L."/>
            <person name="Ishikawa N.K."/>
            <person name="Vargas-Isla R."/>
            <person name="Ushijima S."/>
            <person name="Smith C.A."/>
            <person name="Ahrendt S."/>
            <person name="Andreopoulos W."/>
            <person name="He G."/>
            <person name="Labutti K."/>
            <person name="Lipzen A."/>
            <person name="Ng V."/>
            <person name="Riley R."/>
            <person name="Sandor L."/>
            <person name="Barry K."/>
            <person name="Martinez A.T."/>
            <person name="Xiao Y."/>
            <person name="Gibbons J.G."/>
            <person name="Terashima K."/>
            <person name="Grigoriev I.V."/>
            <person name="Hibbett D.S."/>
        </authorList>
    </citation>
    <scope>NUCLEOTIDE SEQUENCE</scope>
    <source>
        <strain evidence="1">TMI1499</strain>
    </source>
</reference>
<proteinExistence type="predicted"/>
<dbReference type="Proteomes" id="UP001163835">
    <property type="component" value="Unassembled WGS sequence"/>
</dbReference>
<evidence type="ECO:0000313" key="2">
    <source>
        <dbReference type="Proteomes" id="UP001163835"/>
    </source>
</evidence>
<sequence>MLIDEYRPHAFFYLRTVNDLSVPWVPSPVTPARQLPPSKVGSPVSLLSTTSTTLSSTSSSPRRTKKLLQFRVQDSSSSQSSSSEVGSRASERRKHRHLSFFRSVRKRLKESRVKMATKVVEVAIEQYDPVELEPIVSPPIPLSDWKAWSYYARPCVNGVEVDNLSPSPDLDVELDIQEMFDYLKSPGGTPHPERWIKGQKHIALPPRPTRWKRVDPLEPIPFPWEIQLNPLLTHSLITFPDLTPIYWNLTFQASLLFFLTEDGGLQFVLDNDICQPATYPLVSHMYVCAFAFAPDWNTQYKLPWPIMLQSRDGITCDDFFVGIHDNFKQHMKKSEYDKLGEEMQRRAMRAHVNNLNINADNFMKRVDILGDNVFFRGLAPSMNMEGWVLLLGTEPPSMIRPRPGLDVY</sequence>
<dbReference type="EMBL" id="MU794980">
    <property type="protein sequence ID" value="KAJ3813946.1"/>
    <property type="molecule type" value="Genomic_DNA"/>
</dbReference>
<keyword evidence="2" id="KW-1185">Reference proteome</keyword>
<accession>A0ACC1UAW2</accession>
<evidence type="ECO:0000313" key="1">
    <source>
        <dbReference type="EMBL" id="KAJ3813946.1"/>
    </source>
</evidence>